<dbReference type="Pfam" id="PF21666">
    <property type="entry name" value="DUF4246_N"/>
    <property type="match status" value="1"/>
</dbReference>
<evidence type="ECO:0000259" key="3">
    <source>
        <dbReference type="Pfam" id="PF21666"/>
    </source>
</evidence>
<dbReference type="KEGG" id="ani:ANIA_11036"/>
<dbReference type="GeneID" id="2868970"/>
<name>C8V6K5_EMENI</name>
<dbReference type="OrthoDB" id="415532at2759"/>
<gene>
    <name evidence="4" type="ORF">ANIA_11036</name>
</gene>
<dbReference type="PANTHER" id="PTHR33119">
    <property type="entry name" value="IFI3P"/>
    <property type="match status" value="1"/>
</dbReference>
<dbReference type="eggNOG" id="ENOG502QQIE">
    <property type="taxonomic scope" value="Eukaryota"/>
</dbReference>
<feature type="domain" description="DUF4246" evidence="2">
    <location>
        <begin position="98"/>
        <end position="523"/>
    </location>
</feature>
<dbReference type="VEuPathDB" id="FungiDB:AN11036"/>
<evidence type="ECO:0000256" key="1">
    <source>
        <dbReference type="SAM" id="MobiDB-lite"/>
    </source>
</evidence>
<keyword evidence="5" id="KW-1185">Reference proteome</keyword>
<dbReference type="RefSeq" id="XP_681366.2">
    <property type="nucleotide sequence ID" value="XM_676274.2"/>
</dbReference>
<evidence type="ECO:0000313" key="5">
    <source>
        <dbReference type="Proteomes" id="UP000000560"/>
    </source>
</evidence>
<dbReference type="STRING" id="227321.C8V6K5"/>
<dbReference type="InParanoid" id="C8V6K5"/>
<sequence length="590" mass="68468">MPTVQETPFDLPGLTLPLDFKPTRDAVAPFFANALDNDDVDGSDEAEISTVISVRELYMMRIMEAVTDKPNWDTKIWNREISDKWRSKILQGDLDVTEAMIDYIFRELEWKASEYAKTGIVTAFDPGLAKSDTAISQDLLEELRAAVKPLEDISDEEKDCHPGSDGKVVDLVHPSLFPLIYGRTRVLRDKVIGIDNCLNSVGQGAVLNIDKNTEPSRMNTSRRRLRRINKYSQRFQWLPCNVEFGPNGECQIASYINNLHPVRHKNLYHIIEQIITRTIPLWNVSLAPRGDLPRRIPYRRVSYPSDEEPEPEYDSSDDFDERYEEWRDNRRPKQPEPCPFQAPRSNMHKQVDLCEQYRDKGLQVIVKLANIELTPEKPDYEGGAWHIEGQLNERICATAIYYYDSENITESTLSFRHRADTNYFQELRYEQDDFQFLRIFGFEPRAGRNDYEQITQDLGWVSCRMGRLLTFPNTLQHRVSPFSLADRSKPGHRKILALFLIDPSRRIISTANVPPQREDWCNDWAAATNDVLNNRLPRELQAMVRENLEFPPMTMDEAKAYRVELMAERSSKSESENEMFTRGDFSLCEH</sequence>
<feature type="domain" description="DUF4246" evidence="3">
    <location>
        <begin position="11"/>
        <end position="87"/>
    </location>
</feature>
<dbReference type="HOGENOM" id="CLU_012066_2_0_1"/>
<dbReference type="Proteomes" id="UP000000560">
    <property type="component" value="Chromosome II"/>
</dbReference>
<feature type="compositionally biased region" description="Acidic residues" evidence="1">
    <location>
        <begin position="305"/>
        <end position="323"/>
    </location>
</feature>
<reference evidence="5" key="1">
    <citation type="journal article" date="2005" name="Nature">
        <title>Sequencing of Aspergillus nidulans and comparative analysis with A. fumigatus and A. oryzae.</title>
        <authorList>
            <person name="Galagan J.E."/>
            <person name="Calvo S.E."/>
            <person name="Cuomo C."/>
            <person name="Ma L.J."/>
            <person name="Wortman J.R."/>
            <person name="Batzoglou S."/>
            <person name="Lee S.I."/>
            <person name="Basturkmen M."/>
            <person name="Spevak C.C."/>
            <person name="Clutterbuck J."/>
            <person name="Kapitonov V."/>
            <person name="Jurka J."/>
            <person name="Scazzocchio C."/>
            <person name="Farman M."/>
            <person name="Butler J."/>
            <person name="Purcell S."/>
            <person name="Harris S."/>
            <person name="Braus G.H."/>
            <person name="Draht O."/>
            <person name="Busch S."/>
            <person name="D'Enfert C."/>
            <person name="Bouchier C."/>
            <person name="Goldman G.H."/>
            <person name="Bell-Pedersen D."/>
            <person name="Griffiths-Jones S."/>
            <person name="Doonan J.H."/>
            <person name="Yu J."/>
            <person name="Vienken K."/>
            <person name="Pain A."/>
            <person name="Freitag M."/>
            <person name="Selker E.U."/>
            <person name="Archer D.B."/>
            <person name="Penalva M.A."/>
            <person name="Oakley B.R."/>
            <person name="Momany M."/>
            <person name="Tanaka T."/>
            <person name="Kumagai T."/>
            <person name="Asai K."/>
            <person name="Machida M."/>
            <person name="Nierman W.C."/>
            <person name="Denning D.W."/>
            <person name="Caddick M."/>
            <person name="Hynes M."/>
            <person name="Paoletti M."/>
            <person name="Fischer R."/>
            <person name="Miller B."/>
            <person name="Dyer P."/>
            <person name="Sachs M.S."/>
            <person name="Osmani S.A."/>
            <person name="Birren B.W."/>
        </authorList>
    </citation>
    <scope>NUCLEOTIDE SEQUENCE [LARGE SCALE GENOMIC DNA]</scope>
    <source>
        <strain evidence="5">FGSC A4 / ATCC 38163 / CBS 112.46 / NRRL 194 / M139</strain>
    </source>
</reference>
<organism evidence="4 5">
    <name type="scientific">Emericella nidulans (strain FGSC A4 / ATCC 38163 / CBS 112.46 / NRRL 194 / M139)</name>
    <name type="common">Aspergillus nidulans</name>
    <dbReference type="NCBI Taxonomy" id="227321"/>
    <lineage>
        <taxon>Eukaryota</taxon>
        <taxon>Fungi</taxon>
        <taxon>Dikarya</taxon>
        <taxon>Ascomycota</taxon>
        <taxon>Pezizomycotina</taxon>
        <taxon>Eurotiomycetes</taxon>
        <taxon>Eurotiomycetidae</taxon>
        <taxon>Eurotiales</taxon>
        <taxon>Aspergillaceae</taxon>
        <taxon>Aspergillus</taxon>
        <taxon>Aspergillus subgen. Nidulantes</taxon>
    </lineage>
</organism>
<dbReference type="PANTHER" id="PTHR33119:SF1">
    <property type="entry name" value="FE2OG DIOXYGENASE DOMAIN-CONTAINING PROTEIN"/>
    <property type="match status" value="1"/>
</dbReference>
<evidence type="ECO:0000313" key="4">
    <source>
        <dbReference type="EMBL" id="CBF73880.1"/>
    </source>
</evidence>
<accession>C8V6K5</accession>
<feature type="compositionally biased region" description="Basic and acidic residues" evidence="1">
    <location>
        <begin position="324"/>
        <end position="334"/>
    </location>
</feature>
<dbReference type="InterPro" id="IPR049207">
    <property type="entry name" value="DUF4246_N"/>
</dbReference>
<protein>
    <submittedName>
        <fullName evidence="4">Uncharacterized protein</fullName>
    </submittedName>
</protein>
<feature type="region of interest" description="Disordered" evidence="1">
    <location>
        <begin position="302"/>
        <end position="344"/>
    </location>
</feature>
<dbReference type="Pfam" id="PF14033">
    <property type="entry name" value="DUF4246"/>
    <property type="match status" value="1"/>
</dbReference>
<evidence type="ECO:0000259" key="2">
    <source>
        <dbReference type="Pfam" id="PF14033"/>
    </source>
</evidence>
<dbReference type="InterPro" id="IPR025340">
    <property type="entry name" value="DUF4246"/>
</dbReference>
<dbReference type="InterPro" id="IPR049192">
    <property type="entry name" value="DUF4246_C"/>
</dbReference>
<dbReference type="EMBL" id="BN001302">
    <property type="protein sequence ID" value="CBF73880.1"/>
    <property type="molecule type" value="Genomic_DNA"/>
</dbReference>
<dbReference type="OMA" id="HIMNEIT"/>
<dbReference type="AlphaFoldDB" id="C8V6K5"/>
<reference evidence="5" key="2">
    <citation type="journal article" date="2009" name="Fungal Genet. Biol.">
        <title>The 2008 update of the Aspergillus nidulans genome annotation: a community effort.</title>
        <authorList>
            <person name="Wortman J.R."/>
            <person name="Gilsenan J.M."/>
            <person name="Joardar V."/>
            <person name="Deegan J."/>
            <person name="Clutterbuck J."/>
            <person name="Andersen M.R."/>
            <person name="Archer D."/>
            <person name="Bencina M."/>
            <person name="Braus G."/>
            <person name="Coutinho P."/>
            <person name="von Dohren H."/>
            <person name="Doonan J."/>
            <person name="Driessen A.J."/>
            <person name="Durek P."/>
            <person name="Espeso E."/>
            <person name="Fekete E."/>
            <person name="Flipphi M."/>
            <person name="Estrada C.G."/>
            <person name="Geysens S."/>
            <person name="Goldman G."/>
            <person name="de Groot P.W."/>
            <person name="Hansen K."/>
            <person name="Harris S.D."/>
            <person name="Heinekamp T."/>
            <person name="Helmstaedt K."/>
            <person name="Henrissat B."/>
            <person name="Hofmann G."/>
            <person name="Homan T."/>
            <person name="Horio T."/>
            <person name="Horiuchi H."/>
            <person name="James S."/>
            <person name="Jones M."/>
            <person name="Karaffa L."/>
            <person name="Karanyi Z."/>
            <person name="Kato M."/>
            <person name="Keller N."/>
            <person name="Kelly D.E."/>
            <person name="Kiel J.A."/>
            <person name="Kim J.M."/>
            <person name="van der Klei I.J."/>
            <person name="Klis F.M."/>
            <person name="Kovalchuk A."/>
            <person name="Krasevec N."/>
            <person name="Kubicek C.P."/>
            <person name="Liu B."/>
            <person name="Maccabe A."/>
            <person name="Meyer V."/>
            <person name="Mirabito P."/>
            <person name="Miskei M."/>
            <person name="Mos M."/>
            <person name="Mullins J."/>
            <person name="Nelson D.R."/>
            <person name="Nielsen J."/>
            <person name="Oakley B.R."/>
            <person name="Osmani S.A."/>
            <person name="Pakula T."/>
            <person name="Paszewski A."/>
            <person name="Paulsen I."/>
            <person name="Pilsyk S."/>
            <person name="Pocsi I."/>
            <person name="Punt P.J."/>
            <person name="Ram A.F."/>
            <person name="Ren Q."/>
            <person name="Robellet X."/>
            <person name="Robson G."/>
            <person name="Seiboth B."/>
            <person name="van Solingen P."/>
            <person name="Specht T."/>
            <person name="Sun J."/>
            <person name="Taheri-Talesh N."/>
            <person name="Takeshita N."/>
            <person name="Ussery D."/>
            <person name="vanKuyk P.A."/>
            <person name="Visser H."/>
            <person name="van de Vondervoort P.J."/>
            <person name="de Vries R.P."/>
            <person name="Walton J."/>
            <person name="Xiang X."/>
            <person name="Xiong Y."/>
            <person name="Zeng A.P."/>
            <person name="Brandt B.W."/>
            <person name="Cornell M.J."/>
            <person name="van den Hondel C.A."/>
            <person name="Visser J."/>
            <person name="Oliver S.G."/>
            <person name="Turner G."/>
        </authorList>
    </citation>
    <scope>GENOME REANNOTATION</scope>
    <source>
        <strain evidence="5">FGSC A4 / ATCC 38163 / CBS 112.46 / NRRL 194 / M139</strain>
    </source>
</reference>
<proteinExistence type="predicted"/>